<evidence type="ECO:0000313" key="1">
    <source>
        <dbReference type="EMBL" id="GAF88799.1"/>
    </source>
</evidence>
<dbReference type="EMBL" id="BARS01019252">
    <property type="protein sequence ID" value="GAF88799.1"/>
    <property type="molecule type" value="Genomic_DNA"/>
</dbReference>
<reference evidence="1" key="1">
    <citation type="journal article" date="2014" name="Front. Microbiol.">
        <title>High frequency of phylogenetically diverse reductive dehalogenase-homologous genes in deep subseafloor sedimentary metagenomes.</title>
        <authorList>
            <person name="Kawai M."/>
            <person name="Futagami T."/>
            <person name="Toyoda A."/>
            <person name="Takaki Y."/>
            <person name="Nishi S."/>
            <person name="Hori S."/>
            <person name="Arai W."/>
            <person name="Tsubouchi T."/>
            <person name="Morono Y."/>
            <person name="Uchiyama I."/>
            <person name="Ito T."/>
            <person name="Fujiyama A."/>
            <person name="Inagaki F."/>
            <person name="Takami H."/>
        </authorList>
    </citation>
    <scope>NUCLEOTIDE SEQUENCE</scope>
    <source>
        <strain evidence="1">Expedition CK06-06</strain>
    </source>
</reference>
<accession>X0T6G6</accession>
<protein>
    <submittedName>
        <fullName evidence="1">Uncharacterized protein</fullName>
    </submittedName>
</protein>
<dbReference type="AlphaFoldDB" id="X0T6G6"/>
<proteinExistence type="predicted"/>
<feature type="non-terminal residue" evidence="1">
    <location>
        <position position="1"/>
    </location>
</feature>
<comment type="caution">
    <text evidence="1">The sequence shown here is derived from an EMBL/GenBank/DDBJ whole genome shotgun (WGS) entry which is preliminary data.</text>
</comment>
<organism evidence="1">
    <name type="scientific">marine sediment metagenome</name>
    <dbReference type="NCBI Taxonomy" id="412755"/>
    <lineage>
        <taxon>unclassified sequences</taxon>
        <taxon>metagenomes</taxon>
        <taxon>ecological metagenomes</taxon>
    </lineage>
</organism>
<sequence>VLQRGQKTVDDVTKKITSYKIIDRKSFDEAKKISKIKTSIGILIVDKITNEKNQNNIKIALQLFIKDLRDVSMVCGSGYVPYVKKLMAVKRTTAQLYFKAQINILLMDILQDMKFVESYERYTSQTQFIINSFLAFYLTGIMKNNLC</sequence>
<name>X0T6G6_9ZZZZ</name>
<gene>
    <name evidence="1" type="ORF">S01H1_31225</name>
</gene>